<sequence length="168" mass="19777">MKYYDLLNSNKDEFQNQIEHLLQKHRVQPVGYGYIDCILMINNLDQFVSDLSSIGILISDVSWWCYVDPNQNLGCPHGMGGPTSDYYDGWFSELQNDMYDVDKEIEEPILDAYDKQLIARINELTTIRIREILKEPFRYTPTEYIEENKCVVPALWLLVPDDWKRTES</sequence>
<evidence type="ECO:0000313" key="1">
    <source>
        <dbReference type="EMBL" id="GGH27754.1"/>
    </source>
</evidence>
<name>A0ABQ1YIQ6_9BACL</name>
<reference evidence="2" key="1">
    <citation type="journal article" date="2019" name="Int. J. Syst. Evol. Microbiol.">
        <title>The Global Catalogue of Microorganisms (GCM) 10K type strain sequencing project: providing services to taxonomists for standard genome sequencing and annotation.</title>
        <authorList>
            <consortium name="The Broad Institute Genomics Platform"/>
            <consortium name="The Broad Institute Genome Sequencing Center for Infectious Disease"/>
            <person name="Wu L."/>
            <person name="Ma J."/>
        </authorList>
    </citation>
    <scope>NUCLEOTIDE SEQUENCE [LARGE SCALE GENOMIC DNA]</scope>
    <source>
        <strain evidence="2">CGMCC 1.12769</strain>
    </source>
</reference>
<evidence type="ECO:0008006" key="3">
    <source>
        <dbReference type="Google" id="ProtNLM"/>
    </source>
</evidence>
<organism evidence="1 2">
    <name type="scientific">Paenibacillus segetis</name>
    <dbReference type="NCBI Taxonomy" id="1325360"/>
    <lineage>
        <taxon>Bacteria</taxon>
        <taxon>Bacillati</taxon>
        <taxon>Bacillota</taxon>
        <taxon>Bacilli</taxon>
        <taxon>Bacillales</taxon>
        <taxon>Paenibacillaceae</taxon>
        <taxon>Paenibacillus</taxon>
    </lineage>
</organism>
<dbReference type="RefSeq" id="WP_188539987.1">
    <property type="nucleotide sequence ID" value="NZ_BMFT01000001.1"/>
</dbReference>
<gene>
    <name evidence="1" type="ORF">GCM10008013_29370</name>
</gene>
<comment type="caution">
    <text evidence="1">The sequence shown here is derived from an EMBL/GenBank/DDBJ whole genome shotgun (WGS) entry which is preliminary data.</text>
</comment>
<keyword evidence="2" id="KW-1185">Reference proteome</keyword>
<accession>A0ABQ1YIQ6</accession>
<protein>
    <recommendedName>
        <fullName evidence="3">DUF4303 domain-containing protein</fullName>
    </recommendedName>
</protein>
<dbReference type="Proteomes" id="UP000659344">
    <property type="component" value="Unassembled WGS sequence"/>
</dbReference>
<proteinExistence type="predicted"/>
<evidence type="ECO:0000313" key="2">
    <source>
        <dbReference type="Proteomes" id="UP000659344"/>
    </source>
</evidence>
<dbReference type="EMBL" id="BMFT01000001">
    <property type="protein sequence ID" value="GGH27754.1"/>
    <property type="molecule type" value="Genomic_DNA"/>
</dbReference>